<reference evidence="1" key="1">
    <citation type="submission" date="2019-12" db="EMBL/GenBank/DDBJ databases">
        <title>Genome sequencing and annotation of Brassica cretica.</title>
        <authorList>
            <person name="Studholme D.J."/>
            <person name="Sarris P.F."/>
        </authorList>
    </citation>
    <scope>NUCLEOTIDE SEQUENCE</scope>
    <source>
        <strain evidence="1">PFS-102/07</strain>
        <tissue evidence="1">Leaf</tissue>
    </source>
</reference>
<comment type="caution">
    <text evidence="1">The sequence shown here is derived from an EMBL/GenBank/DDBJ whole genome shotgun (WGS) entry which is preliminary data.</text>
</comment>
<gene>
    <name evidence="1" type="ORF">F2Q70_00025077</name>
</gene>
<organism evidence="1">
    <name type="scientific">Brassica cretica</name>
    <name type="common">Mustard</name>
    <dbReference type="NCBI Taxonomy" id="69181"/>
    <lineage>
        <taxon>Eukaryota</taxon>
        <taxon>Viridiplantae</taxon>
        <taxon>Streptophyta</taxon>
        <taxon>Embryophyta</taxon>
        <taxon>Tracheophyta</taxon>
        <taxon>Spermatophyta</taxon>
        <taxon>Magnoliopsida</taxon>
        <taxon>eudicotyledons</taxon>
        <taxon>Gunneridae</taxon>
        <taxon>Pentapetalae</taxon>
        <taxon>rosids</taxon>
        <taxon>malvids</taxon>
        <taxon>Brassicales</taxon>
        <taxon>Brassicaceae</taxon>
        <taxon>Brassiceae</taxon>
        <taxon>Brassica</taxon>
    </lineage>
</organism>
<name>A0A8S9L9V3_BRACR</name>
<accession>A0A8S9L9V3</accession>
<evidence type="ECO:0000313" key="1">
    <source>
        <dbReference type="EMBL" id="KAF2602216.1"/>
    </source>
</evidence>
<sequence>MLLASNPNFDRSLESISFILFCSGQMLLRRRARATAVLGCEERQTQWRREKYRTAERLDIVMRFRSMVWKSSTRADFISGDSSMGSITCSVL</sequence>
<proteinExistence type="predicted"/>
<dbReference type="AlphaFoldDB" id="A0A8S9L9V3"/>
<protein>
    <submittedName>
        <fullName evidence="1">Uncharacterized protein</fullName>
    </submittedName>
</protein>
<dbReference type="EMBL" id="QGKY02000094">
    <property type="protein sequence ID" value="KAF2602216.1"/>
    <property type="molecule type" value="Genomic_DNA"/>
</dbReference>